<dbReference type="InterPro" id="IPR052894">
    <property type="entry name" value="AsmA-related"/>
</dbReference>
<keyword evidence="1" id="KW-0472">Membrane</keyword>
<sequence length="988" mass="106733">MKKKKLLIILGSTLGVLLLAVLILPYLFKPTIKQAADKFIAENINADVKFPQDGLSIGMLRHFPNFTLALEDLSVVGRDEFKGDTLVNLKKFEVTVNIFALISSGRIEVNKIILDKPKLNVIVLPNGKANYDIYKAQPDTTKGVDTTKAEPVKFRLKELALKNADIIYSDQKSKMFASVKNLNITGSGDLAENVFDLSTKLTADKATVAMNGTEYLSNKSLDLNFVVNMDMNNNKYTFKDNSIKVNDFNFGFDGWVQLAQQNAIKMDVTFMALDNSFKGLLSLVPGVYTESFGDIKADGEFDFSGYAKGTMKDSLLPAFGVKLVTKNASFKYPKVPEAIKDINIDLNVDNKDGLIPSTAINLNKFSFKIGNNPFDGYLKVANLKNFPVDAKVNARLNLGELTSAFPIEGMTIKGIFDLALNAKGVYDDKTGAFPILAATAKLTNGFVQNKLLPTPLQNLNFVMTASNTTGKAENTVVQIGNFNMLLAGESLTATGSVQNIKDLAWNVKVAGGVDLEKIAKIFNLKDMTLKGKVKANLATSGKLSDVTAKRYANVKASGNMNVANFSYSSPDFKQGVTISTAAVVFNPASINLTKFESKVGSSQISATGSVTNYMGFLFKPDGVLGGNLNVNIPTFNANEWMTPADKEAVAKQQASQPSKKDSSVAVSMIPKNIDFDLKAHIGKFTYDNIVADNVNALVSISKGIMTIKDANMGIIGGLVNVKGTFDSDVKKPKFDLDLGIKSVSIPKAFETFETIQKYAPISQYVVGNMDLNYNLKGDLTKDMTPNVASLNGGGLVKILSGTLKDTKLTSLVAQFSKPATASAMTEIKELALSTTLEDGKLSVKPFDISMHGRKTTVSGYTSLDGKINYNLLMDVPANAVTTSLNSAMSRYLGKNAASGDMKVTLGVTGTYSKPSVKLVNVASASGKTVQSEVKEAVQDKVKQEATKEASKLLDKVIGGSKSDTAKKKAEDQLKDAAKKKLNDLFKRR</sequence>
<dbReference type="Proteomes" id="UP000294830">
    <property type="component" value="Unassembled WGS sequence"/>
</dbReference>
<dbReference type="OrthoDB" id="596403at2"/>
<dbReference type="PANTHER" id="PTHR30441:SF8">
    <property type="entry name" value="DUF748 DOMAIN-CONTAINING PROTEIN"/>
    <property type="match status" value="1"/>
</dbReference>
<accession>A0A4R2E5Q8</accession>
<name>A0A4R2E5Q8_9BACT</name>
<keyword evidence="1" id="KW-0812">Transmembrane</keyword>
<evidence type="ECO:0000256" key="1">
    <source>
        <dbReference type="SAM" id="Phobius"/>
    </source>
</evidence>
<feature type="transmembrane region" description="Helical" evidence="1">
    <location>
        <begin position="7"/>
        <end position="28"/>
    </location>
</feature>
<protein>
    <submittedName>
        <fullName evidence="3">AsmA-like protein</fullName>
    </submittedName>
</protein>
<dbReference type="EMBL" id="SLWB01000017">
    <property type="protein sequence ID" value="TCN62915.1"/>
    <property type="molecule type" value="Genomic_DNA"/>
</dbReference>
<dbReference type="GO" id="GO:0005886">
    <property type="term" value="C:plasma membrane"/>
    <property type="evidence" value="ECO:0007669"/>
    <property type="project" value="TreeGrafter"/>
</dbReference>
<evidence type="ECO:0000259" key="2">
    <source>
        <dbReference type="Pfam" id="PF05170"/>
    </source>
</evidence>
<reference evidence="3 4" key="1">
    <citation type="submission" date="2019-03" db="EMBL/GenBank/DDBJ databases">
        <title>Genomic Encyclopedia of Archaeal and Bacterial Type Strains, Phase II (KMG-II): from individual species to whole genera.</title>
        <authorList>
            <person name="Goeker M."/>
        </authorList>
    </citation>
    <scope>NUCLEOTIDE SEQUENCE [LARGE SCALE GENOMIC DNA]</scope>
    <source>
        <strain evidence="3 4">RL-C</strain>
    </source>
</reference>
<evidence type="ECO:0000313" key="4">
    <source>
        <dbReference type="Proteomes" id="UP000294830"/>
    </source>
</evidence>
<dbReference type="PANTHER" id="PTHR30441">
    <property type="entry name" value="DUF748 DOMAIN-CONTAINING PROTEIN"/>
    <property type="match status" value="1"/>
</dbReference>
<proteinExistence type="predicted"/>
<keyword evidence="1" id="KW-1133">Transmembrane helix</keyword>
<dbReference type="InterPro" id="IPR007844">
    <property type="entry name" value="AsmA"/>
</dbReference>
<dbReference type="GO" id="GO:0090313">
    <property type="term" value="P:regulation of protein targeting to membrane"/>
    <property type="evidence" value="ECO:0007669"/>
    <property type="project" value="TreeGrafter"/>
</dbReference>
<gene>
    <name evidence="3" type="ORF">CLV25_11752</name>
</gene>
<keyword evidence="4" id="KW-1185">Reference proteome</keyword>
<dbReference type="RefSeq" id="WP_131840319.1">
    <property type="nucleotide sequence ID" value="NZ_SLWB01000017.1"/>
</dbReference>
<dbReference type="Pfam" id="PF05170">
    <property type="entry name" value="AsmA"/>
    <property type="match status" value="1"/>
</dbReference>
<feature type="domain" description="AsmA" evidence="2">
    <location>
        <begin position="4"/>
        <end position="257"/>
    </location>
</feature>
<dbReference type="AlphaFoldDB" id="A0A4R2E5Q8"/>
<evidence type="ECO:0000313" key="3">
    <source>
        <dbReference type="EMBL" id="TCN62915.1"/>
    </source>
</evidence>
<organism evidence="3 4">
    <name type="scientific">Acetobacteroides hydrogenigenes</name>
    <dbReference type="NCBI Taxonomy" id="979970"/>
    <lineage>
        <taxon>Bacteria</taxon>
        <taxon>Pseudomonadati</taxon>
        <taxon>Bacteroidota</taxon>
        <taxon>Bacteroidia</taxon>
        <taxon>Bacteroidales</taxon>
        <taxon>Rikenellaceae</taxon>
        <taxon>Acetobacteroides</taxon>
    </lineage>
</organism>
<comment type="caution">
    <text evidence="3">The sequence shown here is derived from an EMBL/GenBank/DDBJ whole genome shotgun (WGS) entry which is preliminary data.</text>
</comment>